<dbReference type="PROSITE" id="PS00101">
    <property type="entry name" value="HEXAPEP_TRANSFERASES"/>
    <property type="match status" value="1"/>
</dbReference>
<comment type="caution">
    <text evidence="7">The sequence shown here is derived from an EMBL/GenBank/DDBJ whole genome shotgun (WGS) entry which is preliminary data.</text>
</comment>
<evidence type="ECO:0000256" key="4">
    <source>
        <dbReference type="ARBA" id="ARBA00022915"/>
    </source>
</evidence>
<dbReference type="InterPro" id="IPR056729">
    <property type="entry name" value="GMPPB_C"/>
</dbReference>
<keyword evidence="3" id="KW-0677">Repeat</keyword>
<evidence type="ECO:0000256" key="2">
    <source>
        <dbReference type="ARBA" id="ARBA00022679"/>
    </source>
</evidence>
<keyword evidence="2 7" id="KW-0808">Transferase</keyword>
<evidence type="ECO:0000256" key="1">
    <source>
        <dbReference type="ARBA" id="ARBA00022605"/>
    </source>
</evidence>
<dbReference type="GO" id="GO:0019877">
    <property type="term" value="P:diaminopimelate biosynthetic process"/>
    <property type="evidence" value="ECO:0007669"/>
    <property type="project" value="UniProtKB-KW"/>
</dbReference>
<feature type="domain" description="Mannose-1-phosphate guanyltransferase C-terminal" evidence="6">
    <location>
        <begin position="86"/>
        <end position="182"/>
    </location>
</feature>
<accession>A0A2T6B283</accession>
<sequence>MKKGGITISKLAVIQTDRIGKNVTIGEFSVIRSGVTIGDNVIIHPNVILNPGVVLQDGVEVFPGAYLGREPKVAGGVVRIPVFKRQLIIEKNSSIGAKAVIYYDVQIGENTLIGDGAGIREQCKIGSSCIIGRNVEINYHSSVGDRSRVMDSSHITGNCRIGNDVFISMNVTTANDNAFGQKGYQENGIMGPTIQDGAMIGVGAVLLPGIEVGTFAVVGAGAVVTKNVEPHTEVRGVPAKWIRRVDKAEN</sequence>
<dbReference type="RefSeq" id="WP_211308308.1">
    <property type="nucleotide sequence ID" value="NZ_QBKR01000038.1"/>
</dbReference>
<evidence type="ECO:0000313" key="8">
    <source>
        <dbReference type="Proteomes" id="UP000244240"/>
    </source>
</evidence>
<dbReference type="AlphaFoldDB" id="A0A2T6B283"/>
<dbReference type="PANTHER" id="PTHR43300">
    <property type="entry name" value="ACETYLTRANSFERASE"/>
    <property type="match status" value="1"/>
</dbReference>
<dbReference type="GO" id="GO:0009085">
    <property type="term" value="P:lysine biosynthetic process"/>
    <property type="evidence" value="ECO:0007669"/>
    <property type="project" value="UniProtKB-KW"/>
</dbReference>
<proteinExistence type="predicted"/>
<name>A0A2T6B283_9BACL</name>
<evidence type="ECO:0000256" key="3">
    <source>
        <dbReference type="ARBA" id="ARBA00022737"/>
    </source>
</evidence>
<dbReference type="SUPFAM" id="SSF51161">
    <property type="entry name" value="Trimeric LpxA-like enzymes"/>
    <property type="match status" value="2"/>
</dbReference>
<protein>
    <submittedName>
        <fullName evidence="7">Transferase family hexapeptide repeat protein</fullName>
    </submittedName>
</protein>
<dbReference type="Proteomes" id="UP000244240">
    <property type="component" value="Unassembled WGS sequence"/>
</dbReference>
<keyword evidence="8" id="KW-1185">Reference proteome</keyword>
<keyword evidence="5" id="KW-0457">Lysine biosynthesis</keyword>
<dbReference type="EMBL" id="QBKR01000038">
    <property type="protein sequence ID" value="PTX50133.1"/>
    <property type="molecule type" value="Genomic_DNA"/>
</dbReference>
<dbReference type="Pfam" id="PF00132">
    <property type="entry name" value="Hexapep"/>
    <property type="match status" value="2"/>
</dbReference>
<dbReference type="Gene3D" id="2.160.10.10">
    <property type="entry name" value="Hexapeptide repeat proteins"/>
    <property type="match status" value="2"/>
</dbReference>
<evidence type="ECO:0000259" key="6">
    <source>
        <dbReference type="Pfam" id="PF25087"/>
    </source>
</evidence>
<evidence type="ECO:0000313" key="7">
    <source>
        <dbReference type="EMBL" id="PTX50133.1"/>
    </source>
</evidence>
<keyword evidence="4" id="KW-0220">Diaminopimelate biosynthesis</keyword>
<dbReference type="InterPro" id="IPR011004">
    <property type="entry name" value="Trimer_LpxA-like_sf"/>
</dbReference>
<keyword evidence="1" id="KW-0028">Amino-acid biosynthesis</keyword>
<dbReference type="CDD" id="cd03358">
    <property type="entry name" value="LbH_WxcM_N_like"/>
    <property type="match status" value="1"/>
</dbReference>
<dbReference type="InterPro" id="IPR018357">
    <property type="entry name" value="Hexapep_transf_CS"/>
</dbReference>
<evidence type="ECO:0000256" key="5">
    <source>
        <dbReference type="ARBA" id="ARBA00023154"/>
    </source>
</evidence>
<dbReference type="Pfam" id="PF25087">
    <property type="entry name" value="GMPPB_C"/>
    <property type="match status" value="1"/>
</dbReference>
<organism evidence="7 8">
    <name type="scientific">Melghirimyces profundicolus</name>
    <dbReference type="NCBI Taxonomy" id="1242148"/>
    <lineage>
        <taxon>Bacteria</taxon>
        <taxon>Bacillati</taxon>
        <taxon>Bacillota</taxon>
        <taxon>Bacilli</taxon>
        <taxon>Bacillales</taxon>
        <taxon>Thermoactinomycetaceae</taxon>
        <taxon>Melghirimyces</taxon>
    </lineage>
</organism>
<gene>
    <name evidence="7" type="ORF">C8P63_13816</name>
</gene>
<dbReference type="GO" id="GO:0016740">
    <property type="term" value="F:transferase activity"/>
    <property type="evidence" value="ECO:0007669"/>
    <property type="project" value="UniProtKB-KW"/>
</dbReference>
<dbReference type="InterPro" id="IPR001451">
    <property type="entry name" value="Hexapep"/>
</dbReference>
<dbReference type="PANTHER" id="PTHR43300:SF10">
    <property type="entry name" value="2,3,4,5-TETRAHYDROPYRIDINE-2,6-DICARBOXYLATE N-ACETYLTRANSFERASE"/>
    <property type="match status" value="1"/>
</dbReference>
<reference evidence="7 8" key="1">
    <citation type="submission" date="2018-04" db="EMBL/GenBank/DDBJ databases">
        <title>Genomic Encyclopedia of Archaeal and Bacterial Type Strains, Phase II (KMG-II): from individual species to whole genera.</title>
        <authorList>
            <person name="Goeker M."/>
        </authorList>
    </citation>
    <scope>NUCLEOTIDE SEQUENCE [LARGE SCALE GENOMIC DNA]</scope>
    <source>
        <strain evidence="7 8">DSM 45787</strain>
    </source>
</reference>
<dbReference type="InterPro" id="IPR050179">
    <property type="entry name" value="Trans_hexapeptide_repeat"/>
</dbReference>